<evidence type="ECO:0000256" key="1">
    <source>
        <dbReference type="SAM" id="MobiDB-lite"/>
    </source>
</evidence>
<organism evidence="3 4">
    <name type="scientific">Canna indica</name>
    <name type="common">Indian-shot</name>
    <dbReference type="NCBI Taxonomy" id="4628"/>
    <lineage>
        <taxon>Eukaryota</taxon>
        <taxon>Viridiplantae</taxon>
        <taxon>Streptophyta</taxon>
        <taxon>Embryophyta</taxon>
        <taxon>Tracheophyta</taxon>
        <taxon>Spermatophyta</taxon>
        <taxon>Magnoliopsida</taxon>
        <taxon>Liliopsida</taxon>
        <taxon>Zingiberales</taxon>
        <taxon>Cannaceae</taxon>
        <taxon>Canna</taxon>
    </lineage>
</organism>
<keyword evidence="4" id="KW-1185">Reference proteome</keyword>
<proteinExistence type="predicted"/>
<evidence type="ECO:0000259" key="2">
    <source>
        <dbReference type="PROSITE" id="PS51297"/>
    </source>
</evidence>
<sequence length="170" mass="19825">MEKILERYQRYCYAEKALVETEIQVQGSWCHEYGELKAKIEALQKSQRHLAGEQLDKLTLKELQQLEQQLETALRKIRSKKNNVLSDSITELQRKEKALQAQNSDLEKKLKEQKRKADALSQQPQEAEHQTQAHNNSLPPQLLSTDSNIRLTSLFWFLFSFICNATNKIL</sequence>
<reference evidence="3 4" key="1">
    <citation type="submission" date="2023-10" db="EMBL/GenBank/DDBJ databases">
        <title>Chromosome-scale genome assembly provides insights into flower coloration mechanisms of Canna indica.</title>
        <authorList>
            <person name="Li C."/>
        </authorList>
    </citation>
    <scope>NUCLEOTIDE SEQUENCE [LARGE SCALE GENOMIC DNA]</scope>
    <source>
        <tissue evidence="3">Flower</tissue>
    </source>
</reference>
<dbReference type="GO" id="GO:0003700">
    <property type="term" value="F:DNA-binding transcription factor activity"/>
    <property type="evidence" value="ECO:0007669"/>
    <property type="project" value="InterPro"/>
</dbReference>
<dbReference type="Pfam" id="PF01486">
    <property type="entry name" value="K-box"/>
    <property type="match status" value="1"/>
</dbReference>
<feature type="compositionally biased region" description="Polar residues" evidence="1">
    <location>
        <begin position="132"/>
        <end position="141"/>
    </location>
</feature>
<dbReference type="Proteomes" id="UP001327560">
    <property type="component" value="Chromosome 4"/>
</dbReference>
<evidence type="ECO:0000313" key="3">
    <source>
        <dbReference type="EMBL" id="WOL03154.1"/>
    </source>
</evidence>
<protein>
    <recommendedName>
        <fullName evidence="2">K-box domain-containing protein</fullName>
    </recommendedName>
</protein>
<dbReference type="PROSITE" id="PS51297">
    <property type="entry name" value="K_BOX"/>
    <property type="match status" value="1"/>
</dbReference>
<dbReference type="AlphaFoldDB" id="A0AAQ3K8G2"/>
<gene>
    <name evidence="3" type="ORF">Cni_G11874</name>
</gene>
<accession>A0AAQ3K8G2</accession>
<evidence type="ECO:0000313" key="4">
    <source>
        <dbReference type="Proteomes" id="UP001327560"/>
    </source>
</evidence>
<feature type="domain" description="K-box" evidence="2">
    <location>
        <begin position="26"/>
        <end position="116"/>
    </location>
</feature>
<feature type="region of interest" description="Disordered" evidence="1">
    <location>
        <begin position="108"/>
        <end position="141"/>
    </location>
</feature>
<dbReference type="GO" id="GO:0005634">
    <property type="term" value="C:nucleus"/>
    <property type="evidence" value="ECO:0007669"/>
    <property type="project" value="InterPro"/>
</dbReference>
<name>A0AAQ3K8G2_9LILI</name>
<dbReference type="InterPro" id="IPR002487">
    <property type="entry name" value="TF_Kbox"/>
</dbReference>
<feature type="compositionally biased region" description="Basic and acidic residues" evidence="1">
    <location>
        <begin position="108"/>
        <end position="118"/>
    </location>
</feature>
<dbReference type="EMBL" id="CP136893">
    <property type="protein sequence ID" value="WOL03154.1"/>
    <property type="molecule type" value="Genomic_DNA"/>
</dbReference>